<gene>
    <name evidence="2" type="ORF">ACFFH7_00090</name>
</gene>
<keyword evidence="3" id="KW-1185">Reference proteome</keyword>
<dbReference type="PROSITE" id="PS51674">
    <property type="entry name" value="4FE4S_WBL"/>
    <property type="match status" value="1"/>
</dbReference>
<sequence length="106" mass="11647">MNNRHALYAGHKTLMMALFGPTGRPAGWRTEAACVDTDPEMFEDQHRIGEAAQVCHGCPVRDLCATDQLDWEKLTSPRRRFPSGYVGGLTATARHAIHCPPMAEAA</sequence>
<name>A0ABV6MI56_9PSEU</name>
<dbReference type="EMBL" id="JBHLUD010000001">
    <property type="protein sequence ID" value="MFC0539857.1"/>
    <property type="molecule type" value="Genomic_DNA"/>
</dbReference>
<feature type="domain" description="4Fe-4S Wbl-type" evidence="1">
    <location>
        <begin position="33"/>
        <end position="96"/>
    </location>
</feature>
<proteinExistence type="predicted"/>
<comment type="caution">
    <text evidence="2">The sequence shown here is derived from an EMBL/GenBank/DDBJ whole genome shotgun (WGS) entry which is preliminary data.</text>
</comment>
<dbReference type="RefSeq" id="WP_273938621.1">
    <property type="nucleotide sequence ID" value="NZ_CP097263.1"/>
</dbReference>
<dbReference type="Pfam" id="PF02467">
    <property type="entry name" value="Whib"/>
    <property type="match status" value="1"/>
</dbReference>
<accession>A0ABV6MI56</accession>
<evidence type="ECO:0000259" key="1">
    <source>
        <dbReference type="PROSITE" id="PS51674"/>
    </source>
</evidence>
<protein>
    <submittedName>
        <fullName evidence="2">WhiB family transcriptional regulator</fullName>
    </submittedName>
</protein>
<dbReference type="InterPro" id="IPR034768">
    <property type="entry name" value="4FE4S_WBL"/>
</dbReference>
<evidence type="ECO:0000313" key="3">
    <source>
        <dbReference type="Proteomes" id="UP001589810"/>
    </source>
</evidence>
<dbReference type="Proteomes" id="UP001589810">
    <property type="component" value="Unassembled WGS sequence"/>
</dbReference>
<evidence type="ECO:0000313" key="2">
    <source>
        <dbReference type="EMBL" id="MFC0539857.1"/>
    </source>
</evidence>
<reference evidence="2 3" key="1">
    <citation type="submission" date="2024-09" db="EMBL/GenBank/DDBJ databases">
        <authorList>
            <person name="Sun Q."/>
            <person name="Mori K."/>
        </authorList>
    </citation>
    <scope>NUCLEOTIDE SEQUENCE [LARGE SCALE GENOMIC DNA]</scope>
    <source>
        <strain evidence="2 3">TBRC 1432</strain>
    </source>
</reference>
<organism evidence="2 3">
    <name type="scientific">Kutzneria chonburiensis</name>
    <dbReference type="NCBI Taxonomy" id="1483604"/>
    <lineage>
        <taxon>Bacteria</taxon>
        <taxon>Bacillati</taxon>
        <taxon>Actinomycetota</taxon>
        <taxon>Actinomycetes</taxon>
        <taxon>Pseudonocardiales</taxon>
        <taxon>Pseudonocardiaceae</taxon>
        <taxon>Kutzneria</taxon>
    </lineage>
</organism>